<evidence type="ECO:0000259" key="2">
    <source>
        <dbReference type="SMART" id="SM00382"/>
    </source>
</evidence>
<dbReference type="InterPro" id="IPR027417">
    <property type="entry name" value="P-loop_NTPase"/>
</dbReference>
<reference evidence="3 4" key="1">
    <citation type="submission" date="2020-07" db="EMBL/GenBank/DDBJ databases">
        <title>Exploring microbial biodiversity for novel pathways involved in the catabolism of aromatic compounds derived from lignin.</title>
        <authorList>
            <person name="Elkins J."/>
        </authorList>
    </citation>
    <scope>NUCLEOTIDE SEQUENCE [LARGE SCALE GENOMIC DNA]</scope>
    <source>
        <strain evidence="3 4">VanB</strain>
    </source>
</reference>
<evidence type="ECO:0000313" key="4">
    <source>
        <dbReference type="Proteomes" id="UP000553035"/>
    </source>
</evidence>
<dbReference type="SMART" id="SM00382">
    <property type="entry name" value="AAA"/>
    <property type="match status" value="1"/>
</dbReference>
<evidence type="ECO:0000313" key="3">
    <source>
        <dbReference type="EMBL" id="NYH11982.1"/>
    </source>
</evidence>
<organism evidence="3 4">
    <name type="scientific">Pseudomonas moraviensis</name>
    <dbReference type="NCBI Taxonomy" id="321662"/>
    <lineage>
        <taxon>Bacteria</taxon>
        <taxon>Pseudomonadati</taxon>
        <taxon>Pseudomonadota</taxon>
        <taxon>Gammaproteobacteria</taxon>
        <taxon>Pseudomonadales</taxon>
        <taxon>Pseudomonadaceae</taxon>
        <taxon>Pseudomonas</taxon>
    </lineage>
</organism>
<name>A0A7Y9W0D8_9PSED</name>
<proteinExistence type="predicted"/>
<feature type="region of interest" description="Disordered" evidence="1">
    <location>
        <begin position="1"/>
        <end position="20"/>
    </location>
</feature>
<dbReference type="SUPFAM" id="SSF52540">
    <property type="entry name" value="P-loop containing nucleoside triphosphate hydrolases"/>
    <property type="match status" value="1"/>
</dbReference>
<accession>A0A7Y9W0D8</accession>
<evidence type="ECO:0000256" key="1">
    <source>
        <dbReference type="SAM" id="MobiDB-lite"/>
    </source>
</evidence>
<comment type="caution">
    <text evidence="3">The sequence shown here is derived from an EMBL/GenBank/DDBJ whole genome shotgun (WGS) entry which is preliminary data.</text>
</comment>
<dbReference type="InterPro" id="IPR003593">
    <property type="entry name" value="AAA+_ATPase"/>
</dbReference>
<dbReference type="RefSeq" id="WP_179695055.1">
    <property type="nucleotide sequence ID" value="NZ_JACCAT010000001.1"/>
</dbReference>
<feature type="domain" description="AAA+ ATPase" evidence="2">
    <location>
        <begin position="314"/>
        <end position="534"/>
    </location>
</feature>
<dbReference type="Proteomes" id="UP000553035">
    <property type="component" value="Unassembled WGS sequence"/>
</dbReference>
<protein>
    <recommendedName>
        <fullName evidence="2">AAA+ ATPase domain-containing protein</fullName>
    </recommendedName>
</protein>
<gene>
    <name evidence="3" type="ORF">GGI52_005025</name>
</gene>
<sequence>MSKNEMGDSRNGSSPVGRGSSGTYIEGEIGAFYLMALLANAEPHGLPGSSIESVGFQGSERGYALDDLFVHGESALGETLLEIQSKRSITFAPKDSIFREVCNQIASTSGNGVPEVRHRLSIATQRTSKAISGPYQDVLEWARVAVNGAEFFRRLSNKGVAGTHMRQFGTTFRANLIAAGIADDDDAIWRIFKRFLILEFDFDSGASLARTNCLLIAKQLLSPEDATRAEALWDNLITISIEAAKAGRIIDRATLRDELGKKGFKFTGDKKFHLSRERLTEFSRHALADIGNTIAGMQLPRLEALAALDEALNKNRFVEIRGRPGAGKSAVLRHAAERISTLANVLVLDPMNTPEGGWAALSQVLNVPSTLKEFLTDLAFSGGGVLFIDSPEMFTSPARRRTINDLLREAVAIQGFSVVVTARENIGTLRETWFADEVMVLLGPPQVITVRDLQEEEIEMLSKHAPEVRLLLANSHPASGIARNLYRLSRLLKVPSSAAIQSEVILANHWWNTSDNADAPEQRAAQRLIASLADAALSGRDWIEVREDSLARTHLLRSQSLIEPKRDHLHFYHDVLRDWAVGARLHEDPDTITKLDLTAPVPAKLIRGIEFAGRFALALSSECGAWLNLLSRLSPAGSHSSWRRAALMAIVRSEQSLQQLECCSEELFANNGSLLIELCIATTTVEVISPIEFARDCSDDLVAWAASMPKEMRIASSPAAHILWFWCIRHAEQIPIQALAPIIALLGTVYPFLSKFPENANATAPILFDWLQQLDQQGTEISMPGAKDAVHDNDYHHMRDNLRHMSLALAHYAPDHAKAYLRSLTAVDHALTISEIRKMSKFLASVAPKELADLVASSLIFPNQTNDAFDTHRILDLVNYSDHWYSPASPAQPPFLCLLENAQTIGLQLIQRLVNASITSQFGNEHHAAMGVTLTFQDDSRFFPWVETYLWSRGHAPTYAIASSLMALEAWGHNRIERGEPISSVIADVLGPVGSCAAYLLVAVDLLLSYWPDTRNLLVPFVASPELLSIDSDRLLRETSMRRGAGSEPAGKLQLSDLQLKPSRTSSLVDYLRNYRTEDETCQRVRSLLSNAVDKLGLYGERSGLEDPAFMGAHAMNILDPNNWVPEDGKLRYQSPAIEVKHLENLRRLRRSAEIEAGINIAILDAAQGSVELARKAAELISSELPDAMIPNVLDAKSTRLAAVVMLVSRDGDDDLLRKHESWMREVITKLLAADDEPFCNSVKTLEQNRHALATLAQIHLWRRLQCEDDRIALLRCATRQDCCAALAFSVTLNSLNESDPRLLKSAIRLAFTTICDIWHSKHQINQNLPLDHQKRMMQERGAVEAEIAWLNGFAEPVWPCFLTVDAHEPALDVPLQNDNRLEHALIYFDNWAAACWLGLVTRTTPHPSWYSEIVDAYGQWSALINGLGHLPENANIRVPEAWNNEFYVLAANMMVGADDEQFEAQLKLIEKLPDRSFGDIAEIFIRVFDEWYLSVDDRALSRPLELRKRIVNRVLSMGDWTKPPIPGQITIDISSSRVIATLFMNSLNSQGRFDSYMSESRLRRGEPLLDVLRPLLAGGQTPFLAQCALNTLSVAPQEQYLDFMISGAEAWLERLPNDTSLWVGYGFGRRIVHWFIAVSAGQPSILKQTHVSRKKMDMIIGKLTSLGVSEAYELEKMIENN</sequence>
<dbReference type="EMBL" id="JACCAT010000001">
    <property type="protein sequence ID" value="NYH11982.1"/>
    <property type="molecule type" value="Genomic_DNA"/>
</dbReference>